<dbReference type="AlphaFoldDB" id="A0A0K0D0D0"/>
<evidence type="ECO:0000313" key="2">
    <source>
        <dbReference type="Proteomes" id="UP000035642"/>
    </source>
</evidence>
<reference evidence="2" key="1">
    <citation type="submission" date="2012-09" db="EMBL/GenBank/DDBJ databases">
        <authorList>
            <person name="Martin A.A."/>
        </authorList>
    </citation>
    <scope>NUCLEOTIDE SEQUENCE</scope>
</reference>
<reference evidence="3" key="2">
    <citation type="submission" date="2017-02" db="UniProtKB">
        <authorList>
            <consortium name="WormBaseParasite"/>
        </authorList>
    </citation>
    <scope>IDENTIFICATION</scope>
</reference>
<dbReference type="STRING" id="6313.A0A0K0D0D0"/>
<sequence length="215" mass="24266">MVSSVTLDFEKKLGGLADSPSYDNVTLDDLLVATTSWADYLQGESERIGVSITFEQLYPAAETYFRSGLNNESYKEPTVPSDPPSSNTSRTKEDKKRSWFFNSNKSLKVRVTLPGKFYLNHATKWSEILPPSRPPPHCLQHPEQHTAKLRKEPNSGTSRLKNPPEDEQQTEVREPTLPNNVETARSHFEATTTVDDGVTLRYRCYNLTSTPETTV</sequence>
<evidence type="ECO:0000313" key="3">
    <source>
        <dbReference type="WBParaSite" id="ACAC_0000351301-mRNA-1"/>
    </source>
</evidence>
<name>A0A0K0D0D0_ANGCA</name>
<proteinExistence type="predicted"/>
<dbReference type="WBParaSite" id="ACAC_0000351301-mRNA-1">
    <property type="protein sequence ID" value="ACAC_0000351301-mRNA-1"/>
    <property type="gene ID" value="ACAC_0000351301"/>
</dbReference>
<keyword evidence="2" id="KW-1185">Reference proteome</keyword>
<protein>
    <submittedName>
        <fullName evidence="3">PNT domain-containing protein</fullName>
    </submittedName>
</protein>
<accession>A0A0K0D0D0</accession>
<evidence type="ECO:0000256" key="1">
    <source>
        <dbReference type="SAM" id="MobiDB-lite"/>
    </source>
</evidence>
<feature type="compositionally biased region" description="Basic and acidic residues" evidence="1">
    <location>
        <begin position="140"/>
        <end position="153"/>
    </location>
</feature>
<organism evidence="2 3">
    <name type="scientific">Angiostrongylus cantonensis</name>
    <name type="common">Rat lungworm</name>
    <dbReference type="NCBI Taxonomy" id="6313"/>
    <lineage>
        <taxon>Eukaryota</taxon>
        <taxon>Metazoa</taxon>
        <taxon>Ecdysozoa</taxon>
        <taxon>Nematoda</taxon>
        <taxon>Chromadorea</taxon>
        <taxon>Rhabditida</taxon>
        <taxon>Rhabditina</taxon>
        <taxon>Rhabditomorpha</taxon>
        <taxon>Strongyloidea</taxon>
        <taxon>Metastrongylidae</taxon>
        <taxon>Angiostrongylus</taxon>
    </lineage>
</organism>
<feature type="region of interest" description="Disordered" evidence="1">
    <location>
        <begin position="71"/>
        <end position="95"/>
    </location>
</feature>
<dbReference type="Proteomes" id="UP000035642">
    <property type="component" value="Unassembled WGS sequence"/>
</dbReference>
<feature type="region of interest" description="Disordered" evidence="1">
    <location>
        <begin position="130"/>
        <end position="183"/>
    </location>
</feature>